<gene>
    <name evidence="2" type="ORF">PEVE_00037793</name>
</gene>
<proteinExistence type="predicted"/>
<sequence length="126" mass="14196">VRRTHQANKAFQVPISKAPQASKASQASKAYQVSRASQVSRVQSILSKKIVKPNSAKRSLVWNESQDSLLPPRKQQVLPDHKEKKNKLPFRKAFKITIKALPPSLTRICSQLICVSLIYSVYTKPM</sequence>
<organism evidence="2 3">
    <name type="scientific">Porites evermanni</name>
    <dbReference type="NCBI Taxonomy" id="104178"/>
    <lineage>
        <taxon>Eukaryota</taxon>
        <taxon>Metazoa</taxon>
        <taxon>Cnidaria</taxon>
        <taxon>Anthozoa</taxon>
        <taxon>Hexacorallia</taxon>
        <taxon>Scleractinia</taxon>
        <taxon>Fungiina</taxon>
        <taxon>Poritidae</taxon>
        <taxon>Porites</taxon>
    </lineage>
</organism>
<dbReference type="EMBL" id="CALNXI010000628">
    <property type="protein sequence ID" value="CAH3030338.1"/>
    <property type="molecule type" value="Genomic_DNA"/>
</dbReference>
<feature type="non-terminal residue" evidence="2">
    <location>
        <position position="1"/>
    </location>
</feature>
<keyword evidence="3" id="KW-1185">Reference proteome</keyword>
<feature type="non-terminal residue" evidence="2">
    <location>
        <position position="126"/>
    </location>
</feature>
<protein>
    <submittedName>
        <fullName evidence="2">Uncharacterized protein</fullName>
    </submittedName>
</protein>
<name>A0ABN8MS21_9CNID</name>
<dbReference type="Proteomes" id="UP001159427">
    <property type="component" value="Unassembled WGS sequence"/>
</dbReference>
<comment type="caution">
    <text evidence="2">The sequence shown here is derived from an EMBL/GenBank/DDBJ whole genome shotgun (WGS) entry which is preliminary data.</text>
</comment>
<feature type="compositionally biased region" description="Low complexity" evidence="1">
    <location>
        <begin position="16"/>
        <end position="29"/>
    </location>
</feature>
<feature type="region of interest" description="Disordered" evidence="1">
    <location>
        <begin position="1"/>
        <end position="29"/>
    </location>
</feature>
<evidence type="ECO:0000313" key="2">
    <source>
        <dbReference type="EMBL" id="CAH3030338.1"/>
    </source>
</evidence>
<evidence type="ECO:0000256" key="1">
    <source>
        <dbReference type="SAM" id="MobiDB-lite"/>
    </source>
</evidence>
<accession>A0ABN8MS21</accession>
<reference evidence="2 3" key="1">
    <citation type="submission" date="2022-05" db="EMBL/GenBank/DDBJ databases">
        <authorList>
            <consortium name="Genoscope - CEA"/>
            <person name="William W."/>
        </authorList>
    </citation>
    <scope>NUCLEOTIDE SEQUENCE [LARGE SCALE GENOMIC DNA]</scope>
</reference>
<evidence type="ECO:0000313" key="3">
    <source>
        <dbReference type="Proteomes" id="UP001159427"/>
    </source>
</evidence>